<gene>
    <name evidence="3" type="ORF">HF329_06230</name>
</gene>
<proteinExistence type="predicted"/>
<dbReference type="Proteomes" id="UP000502421">
    <property type="component" value="Chromosome"/>
</dbReference>
<organism evidence="3 4">
    <name type="scientific">Chitinophaga oryzae</name>
    <dbReference type="NCBI Taxonomy" id="2725414"/>
    <lineage>
        <taxon>Bacteria</taxon>
        <taxon>Pseudomonadati</taxon>
        <taxon>Bacteroidota</taxon>
        <taxon>Chitinophagia</taxon>
        <taxon>Chitinophagales</taxon>
        <taxon>Chitinophagaceae</taxon>
        <taxon>Chitinophaga</taxon>
    </lineage>
</organism>
<dbReference type="Gene3D" id="3.40.50.12780">
    <property type="entry name" value="N-terminal domain of ligase-like"/>
    <property type="match status" value="1"/>
</dbReference>
<dbReference type="AlphaFoldDB" id="A0AAE6ZDZ3"/>
<dbReference type="Gene3D" id="3.30.300.30">
    <property type="match status" value="1"/>
</dbReference>
<evidence type="ECO:0000259" key="2">
    <source>
        <dbReference type="Pfam" id="PF00501"/>
    </source>
</evidence>
<dbReference type="InterPro" id="IPR000873">
    <property type="entry name" value="AMP-dep_synth/lig_dom"/>
</dbReference>
<dbReference type="GO" id="GO:0016878">
    <property type="term" value="F:acid-thiol ligase activity"/>
    <property type="evidence" value="ECO:0007669"/>
    <property type="project" value="TreeGrafter"/>
</dbReference>
<keyword evidence="1" id="KW-0436">Ligase</keyword>
<sequence>MFYSLAETMLSALHRHAHPAQIACKGESVSAHRLTRQVQELAGAFSGIAPEQRALLLLKDKPAFHYIFLALATVGIVPVPVNPRVDLPTLEHILLDSRAVMIIVDPDELERVKPALAVSPFLSPDLIFTDDPAAQHSVFSLPAATAPAYYYRKPNSIAFWQYTSGTTGKPKAVQHSQEAMLAATRHFAVETLGIGPQDRIYSVPKMFFGYGLGNSFFFPLLTGAGVLLDDAWPTIDNIAANIHHYRPTVFFGVPKVYAMLLKQRPAGLVEALQHVRIFFSAGSTLPASLYEEWKAFTGKPILDGIGSTETGHVFLSNSPASHNAGSTGKPVSGYQLRLEYAGEPLSDRLQVGELCVRSPYALAGYWEDPVRTNQKFRDGWYYTGDLFSMETNGTYTYFGRKDELFKSNGRWVNPLAFESALLNAVSDVEECVLLDLPDDENLTCTLLLLVGKADTRDTVTQFINECTESHYRPREMLYLPELPRNANGKLSRTELRTHYQLHFQPKKN</sequence>
<dbReference type="GO" id="GO:0044550">
    <property type="term" value="P:secondary metabolite biosynthetic process"/>
    <property type="evidence" value="ECO:0007669"/>
    <property type="project" value="TreeGrafter"/>
</dbReference>
<feature type="domain" description="AMP-dependent synthetase/ligase" evidence="2">
    <location>
        <begin position="18"/>
        <end position="366"/>
    </location>
</feature>
<dbReference type="PANTHER" id="PTHR43352">
    <property type="entry name" value="ACETYL-COA SYNTHETASE"/>
    <property type="match status" value="1"/>
</dbReference>
<dbReference type="EMBL" id="CP051205">
    <property type="protein sequence ID" value="QJB30919.1"/>
    <property type="molecule type" value="Genomic_DNA"/>
</dbReference>
<accession>A0AAE6ZDZ3</accession>
<dbReference type="RefSeq" id="WP_168803197.1">
    <property type="nucleotide sequence ID" value="NZ_CP051205.1"/>
</dbReference>
<dbReference type="Pfam" id="PF00501">
    <property type="entry name" value="AMP-binding"/>
    <property type="match status" value="1"/>
</dbReference>
<evidence type="ECO:0000313" key="3">
    <source>
        <dbReference type="EMBL" id="QJB30919.1"/>
    </source>
</evidence>
<reference evidence="4" key="1">
    <citation type="submission" date="2020-04" db="EMBL/GenBank/DDBJ databases">
        <authorList>
            <person name="Kittiwongwattana C."/>
        </authorList>
    </citation>
    <scope>NUCLEOTIDE SEQUENCE [LARGE SCALE GENOMIC DNA]</scope>
    <source>
        <strain evidence="4">1310</strain>
    </source>
</reference>
<protein>
    <submittedName>
        <fullName evidence="3">AMP-binding protein</fullName>
    </submittedName>
</protein>
<dbReference type="PANTHER" id="PTHR43352:SF1">
    <property type="entry name" value="ANTHRANILATE--COA LIGASE"/>
    <property type="match status" value="1"/>
</dbReference>
<dbReference type="InterPro" id="IPR045851">
    <property type="entry name" value="AMP-bd_C_sf"/>
</dbReference>
<evidence type="ECO:0000313" key="4">
    <source>
        <dbReference type="Proteomes" id="UP000502421"/>
    </source>
</evidence>
<dbReference type="InterPro" id="IPR042099">
    <property type="entry name" value="ANL_N_sf"/>
</dbReference>
<name>A0AAE6ZDZ3_9BACT</name>
<evidence type="ECO:0000256" key="1">
    <source>
        <dbReference type="ARBA" id="ARBA00022598"/>
    </source>
</evidence>
<dbReference type="KEGG" id="coy:HF329_06230"/>
<dbReference type="SUPFAM" id="SSF56801">
    <property type="entry name" value="Acetyl-CoA synthetase-like"/>
    <property type="match status" value="1"/>
</dbReference>